<dbReference type="CDD" id="cd18683">
    <property type="entry name" value="PIN_VapC-like"/>
    <property type="match status" value="1"/>
</dbReference>
<dbReference type="EMBL" id="STGU01000001">
    <property type="protein sequence ID" value="THV39253.1"/>
    <property type="molecule type" value="Genomic_DNA"/>
</dbReference>
<gene>
    <name evidence="5" type="primary">vapC</name>
    <name evidence="7" type="ORF">FAA86_02500</name>
</gene>
<evidence type="ECO:0000256" key="1">
    <source>
        <dbReference type="ARBA" id="ARBA00022649"/>
    </source>
</evidence>
<dbReference type="PANTHER" id="PTHR39664:SF2">
    <property type="entry name" value="NUCLEIC ACID-BINDING PROTEIN, CONTAINING PIN DOMAIN-RELATED"/>
    <property type="match status" value="1"/>
</dbReference>
<dbReference type="InterPro" id="IPR002716">
    <property type="entry name" value="PIN_dom"/>
</dbReference>
<comment type="function">
    <text evidence="5">Toxic component of a toxin-antitoxin (TA) system. An RNase.</text>
</comment>
<comment type="cofactor">
    <cofactor evidence="5">
        <name>Mg(2+)</name>
        <dbReference type="ChEBI" id="CHEBI:18420"/>
    </cofactor>
</comment>
<feature type="domain" description="PIN" evidence="6">
    <location>
        <begin position="4"/>
        <end position="119"/>
    </location>
</feature>
<dbReference type="RefSeq" id="WP_136538196.1">
    <property type="nucleotide sequence ID" value="NZ_STGU01000001.1"/>
</dbReference>
<evidence type="ECO:0000256" key="5">
    <source>
        <dbReference type="HAMAP-Rule" id="MF_00265"/>
    </source>
</evidence>
<feature type="binding site" evidence="5">
    <location>
        <position position="98"/>
    </location>
    <ligand>
        <name>Mg(2+)</name>
        <dbReference type="ChEBI" id="CHEBI:18420"/>
    </ligand>
</feature>
<name>A0A4S8Q4R3_9HYPH</name>
<accession>A0A4S8Q4R3</accession>
<dbReference type="EC" id="3.1.-.-" evidence="5"/>
<keyword evidence="4 5" id="KW-0378">Hydrolase</keyword>
<dbReference type="GO" id="GO:0004540">
    <property type="term" value="F:RNA nuclease activity"/>
    <property type="evidence" value="ECO:0007669"/>
    <property type="project" value="InterPro"/>
</dbReference>
<proteinExistence type="inferred from homology"/>
<dbReference type="HAMAP" id="MF_00265">
    <property type="entry name" value="VapC_Nob1"/>
    <property type="match status" value="1"/>
</dbReference>
<feature type="binding site" evidence="5">
    <location>
        <position position="5"/>
    </location>
    <ligand>
        <name>Mg(2+)</name>
        <dbReference type="ChEBI" id="CHEBI:18420"/>
    </ligand>
</feature>
<evidence type="ECO:0000313" key="7">
    <source>
        <dbReference type="EMBL" id="THV39253.1"/>
    </source>
</evidence>
<dbReference type="InterPro" id="IPR029060">
    <property type="entry name" value="PIN-like_dom_sf"/>
</dbReference>
<keyword evidence="2 5" id="KW-0540">Nuclease</keyword>
<keyword evidence="3 5" id="KW-0479">Metal-binding</keyword>
<organism evidence="7 8">
    <name type="scientific">Rhizobium rosettiformans W3</name>
    <dbReference type="NCBI Taxonomy" id="538378"/>
    <lineage>
        <taxon>Bacteria</taxon>
        <taxon>Pseudomonadati</taxon>
        <taxon>Pseudomonadota</taxon>
        <taxon>Alphaproteobacteria</taxon>
        <taxon>Hyphomicrobiales</taxon>
        <taxon>Rhizobiaceae</taxon>
        <taxon>Rhizobium/Agrobacterium group</taxon>
        <taxon>Rhizobium</taxon>
    </lineage>
</organism>
<comment type="caution">
    <text evidence="7">The sequence shown here is derived from an EMBL/GenBank/DDBJ whole genome shotgun (WGS) entry which is preliminary data.</text>
</comment>
<dbReference type="Proteomes" id="UP000307378">
    <property type="component" value="Unassembled WGS sequence"/>
</dbReference>
<dbReference type="Pfam" id="PF01850">
    <property type="entry name" value="PIN"/>
    <property type="match status" value="1"/>
</dbReference>
<dbReference type="Gene3D" id="3.40.50.1010">
    <property type="entry name" value="5'-nuclease"/>
    <property type="match status" value="1"/>
</dbReference>
<dbReference type="GO" id="GO:0000287">
    <property type="term" value="F:magnesium ion binding"/>
    <property type="evidence" value="ECO:0007669"/>
    <property type="project" value="UniProtKB-UniRule"/>
</dbReference>
<dbReference type="SUPFAM" id="SSF88723">
    <property type="entry name" value="PIN domain-like"/>
    <property type="match status" value="1"/>
</dbReference>
<sequence length="131" mass="14235">MIGVDTNVLVRFLVEDDPLQHGLARDFFSKRSAEDPAFVSAIVIAETVWVLRRNLKLSASTVSNLVQNLLAADRLVVEFTEELDALLSGDLPETDIADYLIAWSATRGGCQKTVTFDKTAAAAIPGMELLA</sequence>
<dbReference type="GO" id="GO:0016787">
    <property type="term" value="F:hydrolase activity"/>
    <property type="evidence" value="ECO:0007669"/>
    <property type="project" value="UniProtKB-KW"/>
</dbReference>
<evidence type="ECO:0000256" key="4">
    <source>
        <dbReference type="ARBA" id="ARBA00022801"/>
    </source>
</evidence>
<dbReference type="InterPro" id="IPR022907">
    <property type="entry name" value="VapC_family"/>
</dbReference>
<evidence type="ECO:0000256" key="2">
    <source>
        <dbReference type="ARBA" id="ARBA00022722"/>
    </source>
</evidence>
<protein>
    <recommendedName>
        <fullName evidence="5">Ribonuclease VapC</fullName>
        <shortName evidence="5">RNase VapC</shortName>
        <ecNumber evidence="5">3.1.-.-</ecNumber>
    </recommendedName>
    <alternativeName>
        <fullName evidence="5">Toxin VapC</fullName>
    </alternativeName>
</protein>
<evidence type="ECO:0000313" key="8">
    <source>
        <dbReference type="Proteomes" id="UP000307378"/>
    </source>
</evidence>
<evidence type="ECO:0000256" key="3">
    <source>
        <dbReference type="ARBA" id="ARBA00022723"/>
    </source>
</evidence>
<dbReference type="GO" id="GO:0090729">
    <property type="term" value="F:toxin activity"/>
    <property type="evidence" value="ECO:0007669"/>
    <property type="project" value="UniProtKB-KW"/>
</dbReference>
<dbReference type="PANTHER" id="PTHR39664">
    <property type="match status" value="1"/>
</dbReference>
<dbReference type="AlphaFoldDB" id="A0A4S8Q4R3"/>
<keyword evidence="5" id="KW-0800">Toxin</keyword>
<evidence type="ECO:0000259" key="6">
    <source>
        <dbReference type="Pfam" id="PF01850"/>
    </source>
</evidence>
<reference evidence="7 8" key="1">
    <citation type="submission" date="2019-04" db="EMBL/GenBank/DDBJ databases">
        <title>genome sequence of strain W3.</title>
        <authorList>
            <person name="Gao J."/>
            <person name="Sun J."/>
        </authorList>
    </citation>
    <scope>NUCLEOTIDE SEQUENCE [LARGE SCALE GENOMIC DNA]</scope>
    <source>
        <strain evidence="7 8">W3</strain>
    </source>
</reference>
<comment type="similarity">
    <text evidence="5">Belongs to the PINc/VapC protein family.</text>
</comment>
<keyword evidence="5" id="KW-0460">Magnesium</keyword>
<keyword evidence="1 5" id="KW-1277">Toxin-antitoxin system</keyword>